<feature type="domain" description="CTLH" evidence="3">
    <location>
        <begin position="258"/>
        <end position="315"/>
    </location>
</feature>
<dbReference type="InParanoid" id="T1HA23"/>
<dbReference type="SMART" id="SM00757">
    <property type="entry name" value="CRA"/>
    <property type="match status" value="1"/>
</dbReference>
<comment type="similarity">
    <text evidence="1">Belongs to the RANBP9/10 family.</text>
</comment>
<dbReference type="CDD" id="cd12909">
    <property type="entry name" value="SPRY_RanBP9_10"/>
    <property type="match status" value="1"/>
</dbReference>
<dbReference type="VEuPathDB" id="VectorBase:RPRC000877"/>
<organism evidence="4 5">
    <name type="scientific">Rhodnius prolixus</name>
    <name type="common">Triatomid bug</name>
    <dbReference type="NCBI Taxonomy" id="13249"/>
    <lineage>
        <taxon>Eukaryota</taxon>
        <taxon>Metazoa</taxon>
        <taxon>Ecdysozoa</taxon>
        <taxon>Arthropoda</taxon>
        <taxon>Hexapoda</taxon>
        <taxon>Insecta</taxon>
        <taxon>Pterygota</taxon>
        <taxon>Neoptera</taxon>
        <taxon>Paraneoptera</taxon>
        <taxon>Hemiptera</taxon>
        <taxon>Heteroptera</taxon>
        <taxon>Panheteroptera</taxon>
        <taxon>Cimicomorpha</taxon>
        <taxon>Reduviidae</taxon>
        <taxon>Triatominae</taxon>
        <taxon>Rhodnius</taxon>
    </lineage>
</organism>
<sequence>MEDSQQETIKNRFSIMYPKVDDTALPKCWNVKDKYRFLYLSNRNLRVHYKGTGESAQDAGSIRATHSIPCSCGVYYFEVKILDKGQHGFIAVGLSSWKSNTNNLPGWERTAYGYHGADGLRYHSSDVGLPYGPKYTAGDVIGCGINFVDKTCFFTKNGHYLGVAFQNIPLKLFPTVGMQSIGEIIEANFGQEAFLFDPTFIKDELKARVKQSIENFPFNDSNKANKLILSYLTHHGYTNSAMAFAESTKQITNEDFQSMNNRKNIMKLIREGKIDAAIQLTNKYYPNLLEKNKDLHFRLLCRQFVELFNETPDNLQFLGQDINTNLITNKTSFDVNNLKILKLGQEIYKFNQKLLNSNLNDLSTRKMKEAFSLIAYNDPLNSNMKWLLEYTRREPICYELNSSILEYVNQPQITSIDLAPLMAKDLLNVMANTCTPAAVFVNVEDYIREELAEEFAVPNTNHGLPPANR</sequence>
<dbReference type="PROSITE" id="PS50896">
    <property type="entry name" value="LISH"/>
    <property type="match status" value="1"/>
</dbReference>
<evidence type="ECO:0000313" key="5">
    <source>
        <dbReference type="Proteomes" id="UP000015103"/>
    </source>
</evidence>
<dbReference type="STRING" id="13249.T1HA23"/>
<dbReference type="SUPFAM" id="SSF49899">
    <property type="entry name" value="Concanavalin A-like lectins/glucanases"/>
    <property type="match status" value="1"/>
</dbReference>
<dbReference type="InterPro" id="IPR050618">
    <property type="entry name" value="Ubq-SigPath_Reg"/>
</dbReference>
<dbReference type="InterPro" id="IPR006594">
    <property type="entry name" value="LisH"/>
</dbReference>
<dbReference type="InterPro" id="IPR006595">
    <property type="entry name" value="CTLH_C"/>
</dbReference>
<protein>
    <recommendedName>
        <fullName evidence="6">B30.2/SPRY domain-containing protein</fullName>
    </recommendedName>
</protein>
<dbReference type="SMART" id="SM00449">
    <property type="entry name" value="SPRY"/>
    <property type="match status" value="1"/>
</dbReference>
<dbReference type="EnsemblMetazoa" id="RPRC000877-RA">
    <property type="protein sequence ID" value="RPRC000877-PA"/>
    <property type="gene ID" value="RPRC000877"/>
</dbReference>
<dbReference type="PANTHER" id="PTHR12864">
    <property type="entry name" value="RAN BINDING PROTEIN 9-RELATED"/>
    <property type="match status" value="1"/>
</dbReference>
<dbReference type="InterPro" id="IPR013144">
    <property type="entry name" value="CRA_dom"/>
</dbReference>
<dbReference type="EMBL" id="ACPB03028569">
    <property type="status" value="NOT_ANNOTATED_CDS"/>
    <property type="molecule type" value="Genomic_DNA"/>
</dbReference>
<dbReference type="InterPro" id="IPR024964">
    <property type="entry name" value="CTLH/CRA"/>
</dbReference>
<accession>T1HA23</accession>
<keyword evidence="5" id="KW-1185">Reference proteome</keyword>
<dbReference type="InterPro" id="IPR001870">
    <property type="entry name" value="B30.2/SPRY"/>
</dbReference>
<evidence type="ECO:0000313" key="4">
    <source>
        <dbReference type="EnsemblMetazoa" id="RPRC000877-PA"/>
    </source>
</evidence>
<evidence type="ECO:0000256" key="1">
    <source>
        <dbReference type="ARBA" id="ARBA00006535"/>
    </source>
</evidence>
<evidence type="ECO:0008006" key="6">
    <source>
        <dbReference type="Google" id="ProtNLM"/>
    </source>
</evidence>
<dbReference type="Pfam" id="PF10607">
    <property type="entry name" value="CTLH"/>
    <property type="match status" value="1"/>
</dbReference>
<feature type="domain" description="B30.2/SPRY" evidence="2">
    <location>
        <begin position="1"/>
        <end position="194"/>
    </location>
</feature>
<dbReference type="Gene3D" id="2.60.120.920">
    <property type="match status" value="1"/>
</dbReference>
<dbReference type="SMART" id="SM00668">
    <property type="entry name" value="CTLH"/>
    <property type="match status" value="1"/>
</dbReference>
<dbReference type="InterPro" id="IPR013320">
    <property type="entry name" value="ConA-like_dom_sf"/>
</dbReference>
<dbReference type="Pfam" id="PF00622">
    <property type="entry name" value="SPRY"/>
    <property type="match status" value="1"/>
</dbReference>
<dbReference type="InterPro" id="IPR035782">
    <property type="entry name" value="SPRY_RanBP9/10"/>
</dbReference>
<dbReference type="InterPro" id="IPR043136">
    <property type="entry name" value="B30.2/SPRY_sf"/>
</dbReference>
<dbReference type="InterPro" id="IPR003877">
    <property type="entry name" value="SPRY_dom"/>
</dbReference>
<evidence type="ECO:0000259" key="3">
    <source>
        <dbReference type="PROSITE" id="PS50897"/>
    </source>
</evidence>
<proteinExistence type="inferred from homology"/>
<evidence type="ECO:0000259" key="2">
    <source>
        <dbReference type="PROSITE" id="PS50188"/>
    </source>
</evidence>
<name>T1HA23_RHOPR</name>
<dbReference type="SMART" id="SM00667">
    <property type="entry name" value="LisH"/>
    <property type="match status" value="1"/>
</dbReference>
<dbReference type="HOGENOM" id="CLU_009129_4_0_1"/>
<dbReference type="Proteomes" id="UP000015103">
    <property type="component" value="Unassembled WGS sequence"/>
</dbReference>
<dbReference type="AlphaFoldDB" id="T1HA23"/>
<dbReference type="PROSITE" id="PS50188">
    <property type="entry name" value="B302_SPRY"/>
    <property type="match status" value="1"/>
</dbReference>
<reference evidence="4" key="1">
    <citation type="submission" date="2015-05" db="UniProtKB">
        <authorList>
            <consortium name="EnsemblMetazoa"/>
        </authorList>
    </citation>
    <scope>IDENTIFICATION</scope>
</reference>
<dbReference type="PROSITE" id="PS50897">
    <property type="entry name" value="CTLH"/>
    <property type="match status" value="1"/>
</dbReference>
<dbReference type="eggNOG" id="KOG1477">
    <property type="taxonomic scope" value="Eukaryota"/>
</dbReference>